<sequence length="212" mass="23859">VSLASPVIEVPKGDSITIARLQYEGGGDWYANPSSLPNLLAAIRERTGIPVARREVNLRPLDPALRDYPYLYLTGHGDVRFSPAEREALRNYLLAGGFLHVDDNYGLDESFREEIAEIFPDTELTEIPVDHPVFHVFFDFPEGLPKIHEHDGEPPQALGIFHGGRLVVFYSYESDLGDGWEDEDVHDDPPEIRERALRMGVNLFMFVLGQAT</sequence>
<feature type="domain" description="DUF4159" evidence="1">
    <location>
        <begin position="17"/>
        <end position="208"/>
    </location>
</feature>
<dbReference type="InterPro" id="IPR025297">
    <property type="entry name" value="DUF4159"/>
</dbReference>
<dbReference type="Pfam" id="PF13709">
    <property type="entry name" value="DUF4159"/>
    <property type="match status" value="1"/>
</dbReference>
<accession>A0A381QD92</accession>
<feature type="non-terminal residue" evidence="2">
    <location>
        <position position="1"/>
    </location>
</feature>
<dbReference type="AlphaFoldDB" id="A0A381QD92"/>
<name>A0A381QD92_9ZZZZ</name>
<organism evidence="2">
    <name type="scientific">marine metagenome</name>
    <dbReference type="NCBI Taxonomy" id="408172"/>
    <lineage>
        <taxon>unclassified sequences</taxon>
        <taxon>metagenomes</taxon>
        <taxon>ecological metagenomes</taxon>
    </lineage>
</organism>
<evidence type="ECO:0000259" key="1">
    <source>
        <dbReference type="Pfam" id="PF13709"/>
    </source>
</evidence>
<gene>
    <name evidence="2" type="ORF">METZ01_LOCUS28487</name>
</gene>
<proteinExistence type="predicted"/>
<dbReference type="InterPro" id="IPR029062">
    <property type="entry name" value="Class_I_gatase-like"/>
</dbReference>
<dbReference type="Gene3D" id="3.40.50.12140">
    <property type="entry name" value="Domain of unknown function DUF4159"/>
    <property type="match status" value="1"/>
</dbReference>
<dbReference type="SUPFAM" id="SSF52317">
    <property type="entry name" value="Class I glutamine amidotransferase-like"/>
    <property type="match status" value="1"/>
</dbReference>
<evidence type="ECO:0000313" key="2">
    <source>
        <dbReference type="EMBL" id="SUZ75633.1"/>
    </source>
</evidence>
<protein>
    <recommendedName>
        <fullName evidence="1">DUF4159 domain-containing protein</fullName>
    </recommendedName>
</protein>
<dbReference type="EMBL" id="UINC01001252">
    <property type="protein sequence ID" value="SUZ75633.1"/>
    <property type="molecule type" value="Genomic_DNA"/>
</dbReference>
<reference evidence="2" key="1">
    <citation type="submission" date="2018-05" db="EMBL/GenBank/DDBJ databases">
        <authorList>
            <person name="Lanie J.A."/>
            <person name="Ng W.-L."/>
            <person name="Kazmierczak K.M."/>
            <person name="Andrzejewski T.M."/>
            <person name="Davidsen T.M."/>
            <person name="Wayne K.J."/>
            <person name="Tettelin H."/>
            <person name="Glass J.I."/>
            <person name="Rusch D."/>
            <person name="Podicherti R."/>
            <person name="Tsui H.-C.T."/>
            <person name="Winkler M.E."/>
        </authorList>
    </citation>
    <scope>NUCLEOTIDE SEQUENCE</scope>
</reference>